<keyword evidence="2" id="KW-1185">Reference proteome</keyword>
<evidence type="ECO:0008006" key="3">
    <source>
        <dbReference type="Google" id="ProtNLM"/>
    </source>
</evidence>
<proteinExistence type="predicted"/>
<gene>
    <name evidence="1" type="ORF">VJ920_03495</name>
</gene>
<dbReference type="Proteomes" id="UP001343724">
    <property type="component" value="Unassembled WGS sequence"/>
</dbReference>
<sequence>MAEERGGRLMDDLIQWEPQDSQHLTAKVVMRNVLGDEDPYWELPCCSFCDEVVPGDADRYCRNCGAKFEKGDR</sequence>
<comment type="caution">
    <text evidence="1">The sequence shown here is derived from an EMBL/GenBank/DDBJ whole genome shotgun (WGS) entry which is preliminary data.</text>
</comment>
<dbReference type="RefSeq" id="WP_326439593.1">
    <property type="nucleotide sequence ID" value="NZ_JAYMFH010000003.1"/>
</dbReference>
<evidence type="ECO:0000313" key="2">
    <source>
        <dbReference type="Proteomes" id="UP001343724"/>
    </source>
</evidence>
<dbReference type="EMBL" id="JAYMFH010000003">
    <property type="protein sequence ID" value="MEC4294373.1"/>
    <property type="molecule type" value="Genomic_DNA"/>
</dbReference>
<accession>A0ABU6IXE1</accession>
<organism evidence="1 2">
    <name type="scientific">Adlercreutzia shanghongiae</name>
    <dbReference type="NCBI Taxonomy" id="3111773"/>
    <lineage>
        <taxon>Bacteria</taxon>
        <taxon>Bacillati</taxon>
        <taxon>Actinomycetota</taxon>
        <taxon>Coriobacteriia</taxon>
        <taxon>Eggerthellales</taxon>
        <taxon>Eggerthellaceae</taxon>
        <taxon>Adlercreutzia</taxon>
    </lineage>
</organism>
<evidence type="ECO:0000313" key="1">
    <source>
        <dbReference type="EMBL" id="MEC4294373.1"/>
    </source>
</evidence>
<reference evidence="1 2" key="1">
    <citation type="submission" date="2024-01" db="EMBL/GenBank/DDBJ databases">
        <title>novel species in genus Adlercreutzia.</title>
        <authorList>
            <person name="Liu X."/>
        </authorList>
    </citation>
    <scope>NUCLEOTIDE SEQUENCE [LARGE SCALE GENOMIC DNA]</scope>
    <source>
        <strain evidence="1 2">R22</strain>
    </source>
</reference>
<name>A0ABU6IXE1_9ACTN</name>
<protein>
    <recommendedName>
        <fullName evidence="3">Zinc ribbon domain-containing protein</fullName>
    </recommendedName>
</protein>